<accession>A0A8H5AR69</accession>
<dbReference type="AlphaFoldDB" id="A0A8H5AR69"/>
<name>A0A8H5AR69_9AGAR</name>
<feature type="transmembrane region" description="Helical" evidence="1">
    <location>
        <begin position="130"/>
        <end position="151"/>
    </location>
</feature>
<feature type="transmembrane region" description="Helical" evidence="1">
    <location>
        <begin position="198"/>
        <end position="219"/>
    </location>
</feature>
<evidence type="ECO:0000313" key="3">
    <source>
        <dbReference type="Proteomes" id="UP000567179"/>
    </source>
</evidence>
<gene>
    <name evidence="2" type="ORF">D9619_012841</name>
</gene>
<comment type="caution">
    <text evidence="2">The sequence shown here is derived from an EMBL/GenBank/DDBJ whole genome shotgun (WGS) entry which is preliminary data.</text>
</comment>
<reference evidence="2 3" key="1">
    <citation type="journal article" date="2020" name="ISME J.">
        <title>Uncovering the hidden diversity of litter-decomposition mechanisms in mushroom-forming fungi.</title>
        <authorList>
            <person name="Floudas D."/>
            <person name="Bentzer J."/>
            <person name="Ahren D."/>
            <person name="Johansson T."/>
            <person name="Persson P."/>
            <person name="Tunlid A."/>
        </authorList>
    </citation>
    <scope>NUCLEOTIDE SEQUENCE [LARGE SCALE GENOMIC DNA]</scope>
    <source>
        <strain evidence="2 3">CBS 101986</strain>
    </source>
</reference>
<feature type="transmembrane region" description="Helical" evidence="1">
    <location>
        <begin position="296"/>
        <end position="329"/>
    </location>
</feature>
<sequence>MTSASNEALSSGVISWYPRMTPYRLAFFATTGGLGITKAVLVSKNETVSSITVEWITGVVMALVFQFLGSCEYNNKRPQYLDWLFHYNVLGRSNRELGYSHSDSSELGPTGRLSLDQADPSPPLATGYRLLVSAMCAIFGLSKMLCGYLGLRTAMNTLDWIIAVPLTLGLYYIGLYEENESESPRKFFDVDYFPETRLSFQTGVILTIYLSSTVLCILWMRHWLGPLRASLTVDAVSTGGSLAWEASIWSSVIDHLCKWTVVTFYLAMLEIGLVGLGVALWPIIQVCVGRRDRSIRYYALIAAFVTIYAFTFVECISVFVFQLSLYVPLTALVFHPTTEIDISLPVRIILFPITTILMPIFAIPALTVAIVFKGHFDWFRRSIVGYR</sequence>
<protein>
    <submittedName>
        <fullName evidence="2">Uncharacterized protein</fullName>
    </submittedName>
</protein>
<evidence type="ECO:0000256" key="1">
    <source>
        <dbReference type="SAM" id="Phobius"/>
    </source>
</evidence>
<organism evidence="2 3">
    <name type="scientific">Psilocybe cf. subviscida</name>
    <dbReference type="NCBI Taxonomy" id="2480587"/>
    <lineage>
        <taxon>Eukaryota</taxon>
        <taxon>Fungi</taxon>
        <taxon>Dikarya</taxon>
        <taxon>Basidiomycota</taxon>
        <taxon>Agaricomycotina</taxon>
        <taxon>Agaricomycetes</taxon>
        <taxon>Agaricomycetidae</taxon>
        <taxon>Agaricales</taxon>
        <taxon>Agaricineae</taxon>
        <taxon>Strophariaceae</taxon>
        <taxon>Psilocybe</taxon>
    </lineage>
</organism>
<keyword evidence="1" id="KW-1133">Transmembrane helix</keyword>
<feature type="transmembrane region" description="Helical" evidence="1">
    <location>
        <begin position="158"/>
        <end position="176"/>
    </location>
</feature>
<keyword evidence="1" id="KW-0812">Transmembrane</keyword>
<feature type="transmembrane region" description="Helical" evidence="1">
    <location>
        <begin position="231"/>
        <end position="252"/>
    </location>
</feature>
<feature type="transmembrane region" description="Helical" evidence="1">
    <location>
        <begin position="48"/>
        <end position="68"/>
    </location>
</feature>
<dbReference type="EMBL" id="JAACJJ010000060">
    <property type="protein sequence ID" value="KAF5309143.1"/>
    <property type="molecule type" value="Genomic_DNA"/>
</dbReference>
<keyword evidence="1" id="KW-0472">Membrane</keyword>
<feature type="transmembrane region" description="Helical" evidence="1">
    <location>
        <begin position="23"/>
        <end position="41"/>
    </location>
</feature>
<feature type="transmembrane region" description="Helical" evidence="1">
    <location>
        <begin position="264"/>
        <end position="284"/>
    </location>
</feature>
<dbReference type="OrthoDB" id="3058001at2759"/>
<keyword evidence="3" id="KW-1185">Reference proteome</keyword>
<feature type="transmembrane region" description="Helical" evidence="1">
    <location>
        <begin position="349"/>
        <end position="372"/>
    </location>
</feature>
<evidence type="ECO:0000313" key="2">
    <source>
        <dbReference type="EMBL" id="KAF5309143.1"/>
    </source>
</evidence>
<proteinExistence type="predicted"/>
<dbReference type="Proteomes" id="UP000567179">
    <property type="component" value="Unassembled WGS sequence"/>
</dbReference>